<protein>
    <submittedName>
        <fullName evidence="2">Uncharacterized protein</fullName>
    </submittedName>
</protein>
<sequence>MSCLNLRLPKARKAWWKGLTSKIQSKLHTLNKPKSITKPRSYRPKTAASRPYKFLGGRFQGKQSRVVPPLKRRLVLVKNSTRHHVLQKSHAPVYVDKLFKETNVLAQQLQNTMPPKSPGSSKEAGNGAERACAAADDMWEAMGFASPLMHGIDERAEQFIAKFRAEMEVQEMLARGL</sequence>
<evidence type="ECO:0000256" key="1">
    <source>
        <dbReference type="SAM" id="MobiDB-lite"/>
    </source>
</evidence>
<comment type="caution">
    <text evidence="2">The sequence shown here is derived from an EMBL/GenBank/DDBJ whole genome shotgun (WGS) entry which is preliminary data.</text>
</comment>
<dbReference type="AlphaFoldDB" id="A0AA88AV87"/>
<keyword evidence="3" id="KW-1185">Reference proteome</keyword>
<dbReference type="Pfam" id="PF05553">
    <property type="entry name" value="DUF761"/>
    <property type="match status" value="1"/>
</dbReference>
<dbReference type="Gramene" id="FCD_00000511-RA">
    <property type="protein sequence ID" value="FCD_00000511-RA:cds"/>
    <property type="gene ID" value="FCD_00000511"/>
</dbReference>
<name>A0AA88AV87_FICCA</name>
<feature type="region of interest" description="Disordered" evidence="1">
    <location>
        <begin position="111"/>
        <end position="130"/>
    </location>
</feature>
<gene>
    <name evidence="2" type="ORF">TIFTF001_018149</name>
</gene>
<accession>A0AA88AV87</accession>
<dbReference type="InterPro" id="IPR008480">
    <property type="entry name" value="DUF761_pln"/>
</dbReference>
<proteinExistence type="predicted"/>
<dbReference type="Proteomes" id="UP001187192">
    <property type="component" value="Unassembled WGS sequence"/>
</dbReference>
<reference evidence="2" key="1">
    <citation type="submission" date="2023-07" db="EMBL/GenBank/DDBJ databases">
        <title>draft genome sequence of fig (Ficus carica).</title>
        <authorList>
            <person name="Takahashi T."/>
            <person name="Nishimura K."/>
        </authorList>
    </citation>
    <scope>NUCLEOTIDE SEQUENCE</scope>
</reference>
<dbReference type="EMBL" id="BTGU01000029">
    <property type="protein sequence ID" value="GMN48981.1"/>
    <property type="molecule type" value="Genomic_DNA"/>
</dbReference>
<organism evidence="2 3">
    <name type="scientific">Ficus carica</name>
    <name type="common">Common fig</name>
    <dbReference type="NCBI Taxonomy" id="3494"/>
    <lineage>
        <taxon>Eukaryota</taxon>
        <taxon>Viridiplantae</taxon>
        <taxon>Streptophyta</taxon>
        <taxon>Embryophyta</taxon>
        <taxon>Tracheophyta</taxon>
        <taxon>Spermatophyta</taxon>
        <taxon>Magnoliopsida</taxon>
        <taxon>eudicotyledons</taxon>
        <taxon>Gunneridae</taxon>
        <taxon>Pentapetalae</taxon>
        <taxon>rosids</taxon>
        <taxon>fabids</taxon>
        <taxon>Rosales</taxon>
        <taxon>Moraceae</taxon>
        <taxon>Ficeae</taxon>
        <taxon>Ficus</taxon>
    </lineage>
</organism>
<evidence type="ECO:0000313" key="3">
    <source>
        <dbReference type="Proteomes" id="UP001187192"/>
    </source>
</evidence>
<feature type="compositionally biased region" description="Polar residues" evidence="1">
    <location>
        <begin position="111"/>
        <end position="120"/>
    </location>
</feature>
<evidence type="ECO:0000313" key="2">
    <source>
        <dbReference type="EMBL" id="GMN48981.1"/>
    </source>
</evidence>